<dbReference type="Gene3D" id="1.20.5.490">
    <property type="entry name" value="Single helix bin"/>
    <property type="match status" value="1"/>
</dbReference>
<dbReference type="GO" id="GO:0006357">
    <property type="term" value="P:regulation of transcription by RNA polymerase II"/>
    <property type="evidence" value="ECO:0007669"/>
    <property type="project" value="InterPro"/>
</dbReference>
<organism evidence="3 4">
    <name type="scientific">Rattus norvegicus</name>
    <name type="common">Rat</name>
    <dbReference type="NCBI Taxonomy" id="10116"/>
    <lineage>
        <taxon>Eukaryota</taxon>
        <taxon>Metazoa</taxon>
        <taxon>Chordata</taxon>
        <taxon>Craniata</taxon>
        <taxon>Vertebrata</taxon>
        <taxon>Euteleostomi</taxon>
        <taxon>Mammalia</taxon>
        <taxon>Eutheria</taxon>
        <taxon>Euarchontoglires</taxon>
        <taxon>Glires</taxon>
        <taxon>Rodentia</taxon>
        <taxon>Myomorpha</taxon>
        <taxon>Muroidea</taxon>
        <taxon>Muridae</taxon>
        <taxon>Murinae</taxon>
        <taxon>Rattus</taxon>
    </lineage>
</organism>
<evidence type="ECO:0000256" key="2">
    <source>
        <dbReference type="SAM" id="Coils"/>
    </source>
</evidence>
<keyword evidence="4" id="KW-1185">Reference proteome</keyword>
<dbReference type="Proteomes" id="UP000002494">
    <property type="component" value="Chromosome 16"/>
</dbReference>
<keyword evidence="2" id="KW-0175">Coiled coil</keyword>
<name>A0A8I6A360_RAT</name>
<dbReference type="AGR" id="RGD:150344099"/>
<protein>
    <recommendedName>
        <fullName evidence="1">TSC22 domain family protein 1</fullName>
    </recommendedName>
</protein>
<sequence length="91" mass="10717">MSTERAQCKGFKFWCKCGSYQQQNRVMVLKEQIKEVIEKNSQLEQENNLLKILVSPEQLTQISSSLLPFKEFENPETRQSFYKTDNSHQSL</sequence>
<reference evidence="3" key="3">
    <citation type="submission" date="2025-09" db="UniProtKB">
        <authorList>
            <consortium name="Ensembl"/>
        </authorList>
    </citation>
    <scope>IDENTIFICATION</scope>
    <source>
        <strain evidence="3">Brown Norway</strain>
    </source>
</reference>
<dbReference type="InterPro" id="IPR000580">
    <property type="entry name" value="TSC22/Bun"/>
</dbReference>
<evidence type="ECO:0000313" key="4">
    <source>
        <dbReference type="Proteomes" id="UP000002494"/>
    </source>
</evidence>
<dbReference type="PANTHER" id="PTHR46745:SF1">
    <property type="entry name" value="TSC22 DOMAIN FAMILY PROTEIN 1"/>
    <property type="match status" value="1"/>
</dbReference>
<evidence type="ECO:0000313" key="5">
    <source>
        <dbReference type="RGD" id="150344099"/>
    </source>
</evidence>
<feature type="coiled-coil region" evidence="2">
    <location>
        <begin position="26"/>
        <end position="53"/>
    </location>
</feature>
<dbReference type="RGD" id="150344099">
    <property type="gene designation" value="ENSRNOG00000066183"/>
</dbReference>
<dbReference type="AlphaFoldDB" id="A0A8I6A360"/>
<reference evidence="3" key="1">
    <citation type="submission" date="2024-01" db="EMBL/GenBank/DDBJ databases">
        <title>GRCr8: a new rat reference genome assembly contstructed from accurate long reads and long range scaffolding.</title>
        <authorList>
            <person name="Doris P.A."/>
            <person name="Kalbfleisch T."/>
            <person name="Li K."/>
            <person name="Howe K."/>
            <person name="Wood J."/>
        </authorList>
    </citation>
    <scope>NUCLEOTIDE SEQUENCE [LARGE SCALE GENOMIC DNA]</scope>
    <source>
        <strain evidence="3">Brown Norway</strain>
    </source>
</reference>
<gene>
    <name evidence="5" type="primary">ENSRNOG00000066183</name>
</gene>
<dbReference type="OrthoDB" id="8961796at2759"/>
<dbReference type="SUPFAM" id="SSF58026">
    <property type="entry name" value="Delta-sleep-inducing peptide immunoreactive peptide"/>
    <property type="match status" value="1"/>
</dbReference>
<proteinExistence type="predicted"/>
<evidence type="ECO:0000313" key="3">
    <source>
        <dbReference type="Ensembl" id="ENSRNOP00000087429.2"/>
    </source>
</evidence>
<dbReference type="PANTHER" id="PTHR46745">
    <property type="entry name" value="TSC22 DOMAIN FAMILY PROTEIN 1"/>
    <property type="match status" value="1"/>
</dbReference>
<reference evidence="3" key="2">
    <citation type="submission" date="2025-08" db="UniProtKB">
        <authorList>
            <consortium name="Ensembl"/>
        </authorList>
    </citation>
    <scope>IDENTIFICATION</scope>
    <source>
        <strain evidence="3">Brown Norway</strain>
    </source>
</reference>
<accession>A0A8I6A360</accession>
<evidence type="ECO:0000256" key="1">
    <source>
        <dbReference type="ARBA" id="ARBA00039911"/>
    </source>
</evidence>
<dbReference type="Pfam" id="PF01166">
    <property type="entry name" value="TSC22"/>
    <property type="match status" value="1"/>
</dbReference>
<dbReference type="Ensembl" id="ENSRNOT00000106273.2">
    <property type="protein sequence ID" value="ENSRNOP00000087429.2"/>
    <property type="gene ID" value="ENSRNOG00000066183.2"/>
</dbReference>